<feature type="signal peptide" evidence="1">
    <location>
        <begin position="1"/>
        <end position="25"/>
    </location>
</feature>
<keyword evidence="1" id="KW-0732">Signal</keyword>
<dbReference type="RefSeq" id="WP_015892978.1">
    <property type="nucleotide sequence ID" value="NC_012491.1"/>
</dbReference>
<dbReference type="PROSITE" id="PS51257">
    <property type="entry name" value="PROKAR_LIPOPROTEIN"/>
    <property type="match status" value="1"/>
</dbReference>
<dbReference type="Proteomes" id="UP000001877">
    <property type="component" value="Chromosome"/>
</dbReference>
<gene>
    <name evidence="2" type="ordered locus">BBR47_47400</name>
</gene>
<dbReference type="KEGG" id="bbe:BBR47_47400"/>
<sequence length="233" mass="27415">MYKKLKVFLLLSVVTIAGCTTNNNALSMQASPQPPLVDYNKKLEILDRLENHDTTLSRMTEILTIEWHHLFTQKNEEDLWNTYFYLTWNLRPDEKERVKKELSTTHKELATYLEMQKKGILPAKEVHVKNIMAERSPDNDGYLVKACYLLTLNDGSSKEIWVELNVDDNMETFNPRFNTIATGENLPEPKNEQEELRRQFIFRALDYNVIKKMTYDEILEMIDMKSVDTDFLL</sequence>
<organism evidence="2 3">
    <name type="scientific">Brevibacillus brevis (strain 47 / JCM 6285 / NBRC 100599)</name>
    <dbReference type="NCBI Taxonomy" id="358681"/>
    <lineage>
        <taxon>Bacteria</taxon>
        <taxon>Bacillati</taxon>
        <taxon>Bacillota</taxon>
        <taxon>Bacilli</taxon>
        <taxon>Bacillales</taxon>
        <taxon>Paenibacillaceae</taxon>
        <taxon>Brevibacillus</taxon>
    </lineage>
</organism>
<protein>
    <recommendedName>
        <fullName evidence="4">Lipoprotein</fullName>
    </recommendedName>
</protein>
<evidence type="ECO:0008006" key="4">
    <source>
        <dbReference type="Google" id="ProtNLM"/>
    </source>
</evidence>
<evidence type="ECO:0000313" key="3">
    <source>
        <dbReference type="Proteomes" id="UP000001877"/>
    </source>
</evidence>
<evidence type="ECO:0000313" key="2">
    <source>
        <dbReference type="EMBL" id="BAH45717.1"/>
    </source>
</evidence>
<feature type="chain" id="PRO_5038739137" description="Lipoprotein" evidence="1">
    <location>
        <begin position="26"/>
        <end position="233"/>
    </location>
</feature>
<accession>C0ZKP0</accession>
<reference evidence="2 3" key="1">
    <citation type="submission" date="2005-03" db="EMBL/GenBank/DDBJ databases">
        <title>Brevibacillus brevis strain 47, complete genome.</title>
        <authorList>
            <person name="Hosoyama A."/>
            <person name="Yamada R."/>
            <person name="Hongo Y."/>
            <person name="Terui Y."/>
            <person name="Ankai A."/>
            <person name="Masuyama W."/>
            <person name="Sekiguchi M."/>
            <person name="Takeda T."/>
            <person name="Asano K."/>
            <person name="Ohji S."/>
            <person name="Ichikawa N."/>
            <person name="Narita S."/>
            <person name="Aoki N."/>
            <person name="Miura H."/>
            <person name="Matsushita S."/>
            <person name="Sekigawa T."/>
            <person name="Yamagata H."/>
            <person name="Yoshikawa H."/>
            <person name="Udaka S."/>
            <person name="Tanikawa S."/>
            <person name="Fujita N."/>
        </authorList>
    </citation>
    <scope>NUCLEOTIDE SEQUENCE [LARGE SCALE GENOMIC DNA]</scope>
    <source>
        <strain evidence="3">47 / JCM 6285 / NBRC 100599</strain>
    </source>
</reference>
<proteinExistence type="predicted"/>
<keyword evidence="3" id="KW-1185">Reference proteome</keyword>
<evidence type="ECO:0000256" key="1">
    <source>
        <dbReference type="SAM" id="SignalP"/>
    </source>
</evidence>
<dbReference type="HOGENOM" id="CLU_1188112_0_0_9"/>
<dbReference type="AlphaFoldDB" id="C0ZKP0"/>
<name>C0ZKP0_BREBN</name>
<dbReference type="EMBL" id="AP008955">
    <property type="protein sequence ID" value="BAH45717.1"/>
    <property type="molecule type" value="Genomic_DNA"/>
</dbReference>